<keyword evidence="2" id="KW-1185">Reference proteome</keyword>
<dbReference type="Gene3D" id="3.80.10.10">
    <property type="entry name" value="Ribonuclease Inhibitor"/>
    <property type="match status" value="1"/>
</dbReference>
<evidence type="ECO:0000313" key="1">
    <source>
        <dbReference type="EMBL" id="TEB29016.1"/>
    </source>
</evidence>
<organism evidence="1 2">
    <name type="scientific">Coprinellus micaceus</name>
    <name type="common">Glistening ink-cap mushroom</name>
    <name type="synonym">Coprinus micaceus</name>
    <dbReference type="NCBI Taxonomy" id="71717"/>
    <lineage>
        <taxon>Eukaryota</taxon>
        <taxon>Fungi</taxon>
        <taxon>Dikarya</taxon>
        <taxon>Basidiomycota</taxon>
        <taxon>Agaricomycotina</taxon>
        <taxon>Agaricomycetes</taxon>
        <taxon>Agaricomycetidae</taxon>
        <taxon>Agaricales</taxon>
        <taxon>Agaricineae</taxon>
        <taxon>Psathyrellaceae</taxon>
        <taxon>Coprinellus</taxon>
    </lineage>
</organism>
<dbReference type="OrthoDB" id="2447803at2759"/>
<evidence type="ECO:0008006" key="3">
    <source>
        <dbReference type="Google" id="ProtNLM"/>
    </source>
</evidence>
<proteinExistence type="predicted"/>
<dbReference type="SUPFAM" id="SSF52047">
    <property type="entry name" value="RNI-like"/>
    <property type="match status" value="1"/>
</dbReference>
<reference evidence="1 2" key="1">
    <citation type="journal article" date="2019" name="Nat. Ecol. Evol.">
        <title>Megaphylogeny resolves global patterns of mushroom evolution.</title>
        <authorList>
            <person name="Varga T."/>
            <person name="Krizsan K."/>
            <person name="Foldi C."/>
            <person name="Dima B."/>
            <person name="Sanchez-Garcia M."/>
            <person name="Sanchez-Ramirez S."/>
            <person name="Szollosi G.J."/>
            <person name="Szarkandi J.G."/>
            <person name="Papp V."/>
            <person name="Albert L."/>
            <person name="Andreopoulos W."/>
            <person name="Angelini C."/>
            <person name="Antonin V."/>
            <person name="Barry K.W."/>
            <person name="Bougher N.L."/>
            <person name="Buchanan P."/>
            <person name="Buyck B."/>
            <person name="Bense V."/>
            <person name="Catcheside P."/>
            <person name="Chovatia M."/>
            <person name="Cooper J."/>
            <person name="Damon W."/>
            <person name="Desjardin D."/>
            <person name="Finy P."/>
            <person name="Geml J."/>
            <person name="Haridas S."/>
            <person name="Hughes K."/>
            <person name="Justo A."/>
            <person name="Karasinski D."/>
            <person name="Kautmanova I."/>
            <person name="Kiss B."/>
            <person name="Kocsube S."/>
            <person name="Kotiranta H."/>
            <person name="LaButti K.M."/>
            <person name="Lechner B.E."/>
            <person name="Liimatainen K."/>
            <person name="Lipzen A."/>
            <person name="Lukacs Z."/>
            <person name="Mihaltcheva S."/>
            <person name="Morgado L.N."/>
            <person name="Niskanen T."/>
            <person name="Noordeloos M.E."/>
            <person name="Ohm R.A."/>
            <person name="Ortiz-Santana B."/>
            <person name="Ovrebo C."/>
            <person name="Racz N."/>
            <person name="Riley R."/>
            <person name="Savchenko A."/>
            <person name="Shiryaev A."/>
            <person name="Soop K."/>
            <person name="Spirin V."/>
            <person name="Szebenyi C."/>
            <person name="Tomsovsky M."/>
            <person name="Tulloss R.E."/>
            <person name="Uehling J."/>
            <person name="Grigoriev I.V."/>
            <person name="Vagvolgyi C."/>
            <person name="Papp T."/>
            <person name="Martin F.M."/>
            <person name="Miettinen O."/>
            <person name="Hibbett D.S."/>
            <person name="Nagy L.G."/>
        </authorList>
    </citation>
    <scope>NUCLEOTIDE SEQUENCE [LARGE SCALE GENOMIC DNA]</scope>
    <source>
        <strain evidence="1 2">FP101781</strain>
    </source>
</reference>
<dbReference type="Proteomes" id="UP000298030">
    <property type="component" value="Unassembled WGS sequence"/>
</dbReference>
<dbReference type="EMBL" id="QPFP01000029">
    <property type="protein sequence ID" value="TEB29016.1"/>
    <property type="molecule type" value="Genomic_DNA"/>
</dbReference>
<dbReference type="InterPro" id="IPR032675">
    <property type="entry name" value="LRR_dom_sf"/>
</dbReference>
<protein>
    <recommendedName>
        <fullName evidence="3">F-box domain-containing protein</fullName>
    </recommendedName>
</protein>
<name>A0A4Y7T4B7_COPMI</name>
<gene>
    <name evidence="1" type="ORF">FA13DRAFT_1735128</name>
</gene>
<evidence type="ECO:0000313" key="2">
    <source>
        <dbReference type="Proteomes" id="UP000298030"/>
    </source>
</evidence>
<sequence>MSPKAGLKDSLLISPSSKDTTFENHDILILIFSYFTPPLDLVESEYDKSPFEGCKQLRNLALVCKAFSLPALDCLWTNIDGITQFFVGNPDRSPTSRFYNYAKRIRRVRFNNTDGAQAHTMSLAGLSCLTQQLQGAPLTPGLQTIYFTNPNSDSVHMGVLPLILSASVKSVVFKGSFIHAEIFRSFALPQLCSTVPSLRSLQLRGGDTATDVPVTAWEGLPDILGDLQLDSLTLKFPFELALNPTFLATLGKNLEYLTEFTLDCHTISHAPSTDVIGQQLFPALKTLHLYNRSETEICHCYPSFLVKRATHITFCTGNVMDANAFSRTADTLSRVQNLKVIEIDANRHILPTALVPLLQSFSLEELRIQPDSAFEVPAGEGGTDIRSLIDGAYSQIRKEGTGGATLRVLTTPVWRDTPPLNDGVSRDPGGYAPLSTLVYIAQNAQGLEHIALPIDSSVIDGSSSGQTIESLLSSWCSSGCESTLRYLDVAERRPDEKGFRASEYRDIACLLDTIFPNLESVTPMQHNQRHFDSRWDQDWELVEDYRKMRKALRLYRGTY</sequence>
<comment type="caution">
    <text evidence="1">The sequence shown here is derived from an EMBL/GenBank/DDBJ whole genome shotgun (WGS) entry which is preliminary data.</text>
</comment>
<dbReference type="AlphaFoldDB" id="A0A4Y7T4B7"/>
<dbReference type="STRING" id="71717.A0A4Y7T4B7"/>
<accession>A0A4Y7T4B7</accession>